<keyword evidence="2" id="KW-1185">Reference proteome</keyword>
<accession>A0ABQ2TT26</accession>
<evidence type="ECO:0000313" key="2">
    <source>
        <dbReference type="Proteomes" id="UP000629911"/>
    </source>
</evidence>
<reference evidence="2" key="1">
    <citation type="journal article" date="2019" name="Int. J. Syst. Evol. Microbiol.">
        <title>The Global Catalogue of Microorganisms (GCM) 10K type strain sequencing project: providing services to taxonomists for standard genome sequencing and annotation.</title>
        <authorList>
            <consortium name="The Broad Institute Genomics Platform"/>
            <consortium name="The Broad Institute Genome Sequencing Center for Infectious Disease"/>
            <person name="Wu L."/>
            <person name="Ma J."/>
        </authorList>
    </citation>
    <scope>NUCLEOTIDE SEQUENCE [LARGE SCALE GENOMIC DNA]</scope>
    <source>
        <strain evidence="2">JCM 4422</strain>
    </source>
</reference>
<dbReference type="EMBL" id="BMTZ01000002">
    <property type="protein sequence ID" value="GGT37407.1"/>
    <property type="molecule type" value="Genomic_DNA"/>
</dbReference>
<comment type="caution">
    <text evidence="1">The sequence shown here is derived from an EMBL/GenBank/DDBJ whole genome shotgun (WGS) entry which is preliminary data.</text>
</comment>
<name>A0ABQ2TT26_9ACTN</name>
<organism evidence="1 2">
    <name type="scientific">Streptomyces variabilis</name>
    <dbReference type="NCBI Taxonomy" id="67372"/>
    <lineage>
        <taxon>Bacteria</taxon>
        <taxon>Bacillati</taxon>
        <taxon>Actinomycetota</taxon>
        <taxon>Actinomycetes</taxon>
        <taxon>Kitasatosporales</taxon>
        <taxon>Streptomycetaceae</taxon>
        <taxon>Streptomyces</taxon>
        <taxon>Streptomyces griseoincarnatus group</taxon>
    </lineage>
</organism>
<proteinExistence type="predicted"/>
<protein>
    <submittedName>
        <fullName evidence="1">Uncharacterized protein</fullName>
    </submittedName>
</protein>
<sequence length="124" mass="14183">MSYADAFNELRQDREEVLKDLHSRVMRLHREADVALSKISLKAAKVARESEEIPCLVRWTPGPELTIYHSADAPCGRVRDRQNFRRLSEKAAKDASPHRWLERCSACSWSQAAMIYGKGKLGQE</sequence>
<gene>
    <name evidence="1" type="ORF">GCM10010287_07260</name>
</gene>
<dbReference type="Proteomes" id="UP000629911">
    <property type="component" value="Unassembled WGS sequence"/>
</dbReference>
<evidence type="ECO:0000313" key="1">
    <source>
        <dbReference type="EMBL" id="GGT37407.1"/>
    </source>
</evidence>